<protein>
    <recommendedName>
        <fullName evidence="1">Phytase-like domain-containing protein</fullName>
    </recommendedName>
</protein>
<proteinExistence type="predicted"/>
<accession>A0ABU0IE79</accession>
<comment type="caution">
    <text evidence="2">The sequence shown here is derived from an EMBL/GenBank/DDBJ whole genome shotgun (WGS) entry which is preliminary data.</text>
</comment>
<dbReference type="Proteomes" id="UP001235269">
    <property type="component" value="Unassembled WGS sequence"/>
</dbReference>
<dbReference type="InterPro" id="IPR014567">
    <property type="entry name" value="UCP031900"/>
</dbReference>
<dbReference type="Pfam" id="PF13449">
    <property type="entry name" value="Phytase-like"/>
    <property type="match status" value="1"/>
</dbReference>
<reference evidence="2 3" key="1">
    <citation type="submission" date="2023-07" db="EMBL/GenBank/DDBJ databases">
        <title>Genomic Encyclopedia of Type Strains, Phase IV (KMG-IV): sequencing the most valuable type-strain genomes for metagenomic binning, comparative biology and taxonomic classification.</title>
        <authorList>
            <person name="Goeker M."/>
        </authorList>
    </citation>
    <scope>NUCLEOTIDE SEQUENCE [LARGE SCALE GENOMIC DNA]</scope>
    <source>
        <strain evidence="2 3">DSM 100301</strain>
    </source>
</reference>
<evidence type="ECO:0000259" key="1">
    <source>
        <dbReference type="Pfam" id="PF13449"/>
    </source>
</evidence>
<dbReference type="InterPro" id="IPR027372">
    <property type="entry name" value="Phytase-like_dom"/>
</dbReference>
<name>A0ABU0IE79_9HYPH</name>
<gene>
    <name evidence="2" type="ORF">QO005_002897</name>
</gene>
<dbReference type="RefSeq" id="WP_307158747.1">
    <property type="nucleotide sequence ID" value="NZ_JAUSWH010000009.1"/>
</dbReference>
<feature type="domain" description="Phytase-like" evidence="1">
    <location>
        <begin position="57"/>
        <end position="308"/>
    </location>
</feature>
<evidence type="ECO:0000313" key="2">
    <source>
        <dbReference type="EMBL" id="MDQ0456555.1"/>
    </source>
</evidence>
<keyword evidence="3" id="KW-1185">Reference proteome</keyword>
<sequence>MMTVLLLALVVGGLRASAEPMIVTGRVITAFRPGSSQKVFGKLEFLGGLVMTSPNSRFGGWSSIRFRDDGRHFIGVLDTGHWLSGEIERDAAGRLSGLTGLSIAAMRDRAGKTNAAKAEMDAESLAIRGDKIYVGFERRHRIDQYPLEGFETARPERSLPLPFPRSVLASNQSLETLTASPPAGPLGGGLVTVTERSLDENGQLWAGIVDGPKTGSFKVAHPDDFDVTDGAWLPNGDLLLLERRFHLLTGLAIRIVRLRGKDIAAGAEVKGETLMQADAGFEIDNMEGLDVIDKGQGDLRLILVSDDNNSPLQRSLMLEFRLLP</sequence>
<dbReference type="EMBL" id="JAUSWH010000009">
    <property type="protein sequence ID" value="MDQ0456555.1"/>
    <property type="molecule type" value="Genomic_DNA"/>
</dbReference>
<organism evidence="2 3">
    <name type="scientific">Rhizobium paknamense</name>
    <dbReference type="NCBI Taxonomy" id="1206817"/>
    <lineage>
        <taxon>Bacteria</taxon>
        <taxon>Pseudomonadati</taxon>
        <taxon>Pseudomonadota</taxon>
        <taxon>Alphaproteobacteria</taxon>
        <taxon>Hyphomicrobiales</taxon>
        <taxon>Rhizobiaceae</taxon>
        <taxon>Rhizobium/Agrobacterium group</taxon>
        <taxon>Rhizobium</taxon>
    </lineage>
</organism>
<evidence type="ECO:0000313" key="3">
    <source>
        <dbReference type="Proteomes" id="UP001235269"/>
    </source>
</evidence>
<dbReference type="PIRSF" id="PIRSF031900">
    <property type="entry name" value="UCP031900"/>
    <property type="match status" value="1"/>
</dbReference>